<accession>A0A8J5X301</accession>
<reference evidence="1" key="1">
    <citation type="journal article" date="2021" name="bioRxiv">
        <title>Whole Genome Assembly and Annotation of Northern Wild Rice, Zizania palustris L., Supports a Whole Genome Duplication in the Zizania Genus.</title>
        <authorList>
            <person name="Haas M."/>
            <person name="Kono T."/>
            <person name="Macchietto M."/>
            <person name="Millas R."/>
            <person name="McGilp L."/>
            <person name="Shao M."/>
            <person name="Duquette J."/>
            <person name="Hirsch C.N."/>
            <person name="Kimball J."/>
        </authorList>
    </citation>
    <scope>NUCLEOTIDE SEQUENCE</scope>
    <source>
        <tissue evidence="1">Fresh leaf tissue</tissue>
    </source>
</reference>
<name>A0A8J5X301_ZIZPA</name>
<keyword evidence="2" id="KW-1185">Reference proteome</keyword>
<evidence type="ECO:0000313" key="1">
    <source>
        <dbReference type="EMBL" id="KAG8100704.1"/>
    </source>
</evidence>
<sequence length="175" mass="20089">MPPPGRPQKHRRPAASQLRWPRHDFSAWYVPFPSTPDDNPNEHYSLDEVIYRSGFGGLLDVRHDMEEFVLPEIGSDRIVSLFEGNSNLFWVKRLGHEYLGEMTNLWVKHRDISHMGSFKDLGMMVLISLVNRLHYMPLSRPINDVGCASMGDTMYCAMTSIPIFVFLPADHISLC</sequence>
<dbReference type="OrthoDB" id="1637022at2759"/>
<comment type="caution">
    <text evidence="1">The sequence shown here is derived from an EMBL/GenBank/DDBJ whole genome shotgun (WGS) entry which is preliminary data.</text>
</comment>
<protein>
    <submittedName>
        <fullName evidence="1">Uncharacterized protein</fullName>
    </submittedName>
</protein>
<reference evidence="1" key="2">
    <citation type="submission" date="2021-02" db="EMBL/GenBank/DDBJ databases">
        <authorList>
            <person name="Kimball J.A."/>
            <person name="Haas M.W."/>
            <person name="Macchietto M."/>
            <person name="Kono T."/>
            <person name="Duquette J."/>
            <person name="Shao M."/>
        </authorList>
    </citation>
    <scope>NUCLEOTIDE SEQUENCE</scope>
    <source>
        <tissue evidence="1">Fresh leaf tissue</tissue>
    </source>
</reference>
<evidence type="ECO:0000313" key="2">
    <source>
        <dbReference type="Proteomes" id="UP000729402"/>
    </source>
</evidence>
<dbReference type="AlphaFoldDB" id="A0A8J5X301"/>
<proteinExistence type="predicted"/>
<organism evidence="1 2">
    <name type="scientific">Zizania palustris</name>
    <name type="common">Northern wild rice</name>
    <dbReference type="NCBI Taxonomy" id="103762"/>
    <lineage>
        <taxon>Eukaryota</taxon>
        <taxon>Viridiplantae</taxon>
        <taxon>Streptophyta</taxon>
        <taxon>Embryophyta</taxon>
        <taxon>Tracheophyta</taxon>
        <taxon>Spermatophyta</taxon>
        <taxon>Magnoliopsida</taxon>
        <taxon>Liliopsida</taxon>
        <taxon>Poales</taxon>
        <taxon>Poaceae</taxon>
        <taxon>BOP clade</taxon>
        <taxon>Oryzoideae</taxon>
        <taxon>Oryzeae</taxon>
        <taxon>Zizaniinae</taxon>
        <taxon>Zizania</taxon>
    </lineage>
</organism>
<dbReference type="EMBL" id="JAAALK010000079">
    <property type="protein sequence ID" value="KAG8100704.1"/>
    <property type="molecule type" value="Genomic_DNA"/>
</dbReference>
<gene>
    <name evidence="1" type="ORF">GUJ93_ZPchr0013g36901</name>
</gene>
<dbReference type="Proteomes" id="UP000729402">
    <property type="component" value="Unassembled WGS sequence"/>
</dbReference>